<keyword evidence="2" id="KW-1185">Reference proteome</keyword>
<protein>
    <submittedName>
        <fullName evidence="1">Uncharacterized protein</fullName>
    </submittedName>
</protein>
<dbReference type="AlphaFoldDB" id="A0A0C9ZPV7"/>
<dbReference type="InParanoid" id="A0A0C9ZPV7"/>
<evidence type="ECO:0000313" key="1">
    <source>
        <dbReference type="EMBL" id="KIK39730.1"/>
    </source>
</evidence>
<sequence length="76" mass="8140">MDALHAEGGIDNPSANVNTIIPDVQIECGADLDDGKIDDGPTEIEAQVQFAQICSTERKRARNMPALAIELSVPHL</sequence>
<organism evidence="1 2">
    <name type="scientific">Suillus luteus UH-Slu-Lm8-n1</name>
    <dbReference type="NCBI Taxonomy" id="930992"/>
    <lineage>
        <taxon>Eukaryota</taxon>
        <taxon>Fungi</taxon>
        <taxon>Dikarya</taxon>
        <taxon>Basidiomycota</taxon>
        <taxon>Agaricomycotina</taxon>
        <taxon>Agaricomycetes</taxon>
        <taxon>Agaricomycetidae</taxon>
        <taxon>Boletales</taxon>
        <taxon>Suillineae</taxon>
        <taxon>Suillaceae</taxon>
        <taxon>Suillus</taxon>
    </lineage>
</organism>
<accession>A0A0C9ZPV7</accession>
<dbReference type="EMBL" id="KN835330">
    <property type="protein sequence ID" value="KIK39730.1"/>
    <property type="molecule type" value="Genomic_DNA"/>
</dbReference>
<reference evidence="1 2" key="1">
    <citation type="submission" date="2014-04" db="EMBL/GenBank/DDBJ databases">
        <authorList>
            <consortium name="DOE Joint Genome Institute"/>
            <person name="Kuo A."/>
            <person name="Ruytinx J."/>
            <person name="Rineau F."/>
            <person name="Colpaert J."/>
            <person name="Kohler A."/>
            <person name="Nagy L.G."/>
            <person name="Floudas D."/>
            <person name="Copeland A."/>
            <person name="Barry K.W."/>
            <person name="Cichocki N."/>
            <person name="Veneault-Fourrey C."/>
            <person name="LaButti K."/>
            <person name="Lindquist E.A."/>
            <person name="Lipzen A."/>
            <person name="Lundell T."/>
            <person name="Morin E."/>
            <person name="Murat C."/>
            <person name="Sun H."/>
            <person name="Tunlid A."/>
            <person name="Henrissat B."/>
            <person name="Grigoriev I.V."/>
            <person name="Hibbett D.S."/>
            <person name="Martin F."/>
            <person name="Nordberg H.P."/>
            <person name="Cantor M.N."/>
            <person name="Hua S.X."/>
        </authorList>
    </citation>
    <scope>NUCLEOTIDE SEQUENCE [LARGE SCALE GENOMIC DNA]</scope>
    <source>
        <strain evidence="1 2">UH-Slu-Lm8-n1</strain>
    </source>
</reference>
<proteinExistence type="predicted"/>
<name>A0A0C9ZPV7_9AGAM</name>
<evidence type="ECO:0000313" key="2">
    <source>
        <dbReference type="Proteomes" id="UP000054485"/>
    </source>
</evidence>
<gene>
    <name evidence="1" type="ORF">CY34DRAFT_14175</name>
</gene>
<dbReference type="Proteomes" id="UP000054485">
    <property type="component" value="Unassembled WGS sequence"/>
</dbReference>
<reference evidence="2" key="2">
    <citation type="submission" date="2015-01" db="EMBL/GenBank/DDBJ databases">
        <title>Evolutionary Origins and Diversification of the Mycorrhizal Mutualists.</title>
        <authorList>
            <consortium name="DOE Joint Genome Institute"/>
            <consortium name="Mycorrhizal Genomics Consortium"/>
            <person name="Kohler A."/>
            <person name="Kuo A."/>
            <person name="Nagy L.G."/>
            <person name="Floudas D."/>
            <person name="Copeland A."/>
            <person name="Barry K.W."/>
            <person name="Cichocki N."/>
            <person name="Veneault-Fourrey C."/>
            <person name="LaButti K."/>
            <person name="Lindquist E.A."/>
            <person name="Lipzen A."/>
            <person name="Lundell T."/>
            <person name="Morin E."/>
            <person name="Murat C."/>
            <person name="Riley R."/>
            <person name="Ohm R."/>
            <person name="Sun H."/>
            <person name="Tunlid A."/>
            <person name="Henrissat B."/>
            <person name="Grigoriev I.V."/>
            <person name="Hibbett D.S."/>
            <person name="Martin F."/>
        </authorList>
    </citation>
    <scope>NUCLEOTIDE SEQUENCE [LARGE SCALE GENOMIC DNA]</scope>
    <source>
        <strain evidence="2">UH-Slu-Lm8-n1</strain>
    </source>
</reference>
<dbReference type="HOGENOM" id="CLU_2656091_0_0_1"/>